<sequence length="104" mass="11638">MPKQSPGQVFAGLDLLTKLLAPNPRAVRARPVIEVLENQCASDEPPEVDWHVEQAPWTPEDEVSLLGGRKYGFDRQRTGVIARIKVLPFWLLCPTVTIQYLMAG</sequence>
<accession>A0A9D4T6V8</accession>
<reference evidence="1" key="2">
    <citation type="submission" date="2021-09" db="EMBL/GenBank/DDBJ databases">
        <authorList>
            <person name="Jia N."/>
            <person name="Wang J."/>
            <person name="Shi W."/>
            <person name="Du L."/>
            <person name="Sun Y."/>
            <person name="Zhan W."/>
            <person name="Jiang J."/>
            <person name="Wang Q."/>
            <person name="Zhang B."/>
            <person name="Ji P."/>
            <person name="Sakyi L.B."/>
            <person name="Cui X."/>
            <person name="Yuan T."/>
            <person name="Jiang B."/>
            <person name="Yang W."/>
            <person name="Lam T.T.-Y."/>
            <person name="Chang Q."/>
            <person name="Ding S."/>
            <person name="Wang X."/>
            <person name="Zhu J."/>
            <person name="Ruan X."/>
            <person name="Zhao L."/>
            <person name="Wei J."/>
            <person name="Que T."/>
            <person name="Du C."/>
            <person name="Cheng J."/>
            <person name="Dai P."/>
            <person name="Han X."/>
            <person name="Huang E."/>
            <person name="Gao Y."/>
            <person name="Liu J."/>
            <person name="Shao H."/>
            <person name="Ye R."/>
            <person name="Li L."/>
            <person name="Wei W."/>
            <person name="Wang X."/>
            <person name="Wang C."/>
            <person name="Huo Q."/>
            <person name="Li W."/>
            <person name="Guo W."/>
            <person name="Chen H."/>
            <person name="Chen S."/>
            <person name="Zhou L."/>
            <person name="Zhou L."/>
            <person name="Ni X."/>
            <person name="Tian J."/>
            <person name="Zhou Y."/>
            <person name="Sheng Y."/>
            <person name="Liu T."/>
            <person name="Pan Y."/>
            <person name="Xia L."/>
            <person name="Li J."/>
            <person name="Zhao F."/>
            <person name="Cao W."/>
        </authorList>
    </citation>
    <scope>NUCLEOTIDE SEQUENCE</scope>
    <source>
        <strain evidence="1">Rsan-2018</strain>
        <tissue evidence="1">Larvae</tissue>
    </source>
</reference>
<protein>
    <submittedName>
        <fullName evidence="1">Uncharacterized protein</fullName>
    </submittedName>
</protein>
<dbReference type="Gene3D" id="2.60.40.790">
    <property type="match status" value="1"/>
</dbReference>
<dbReference type="GO" id="GO:0005654">
    <property type="term" value="C:nucleoplasm"/>
    <property type="evidence" value="ECO:0007669"/>
    <property type="project" value="TreeGrafter"/>
</dbReference>
<dbReference type="AlphaFoldDB" id="A0A9D4T6V8"/>
<name>A0A9D4T6V8_RHISA</name>
<dbReference type="EMBL" id="JABSTV010001246">
    <property type="protein sequence ID" value="KAH7977021.1"/>
    <property type="molecule type" value="Genomic_DNA"/>
</dbReference>
<organism evidence="1 2">
    <name type="scientific">Rhipicephalus sanguineus</name>
    <name type="common">Brown dog tick</name>
    <name type="synonym">Ixodes sanguineus</name>
    <dbReference type="NCBI Taxonomy" id="34632"/>
    <lineage>
        <taxon>Eukaryota</taxon>
        <taxon>Metazoa</taxon>
        <taxon>Ecdysozoa</taxon>
        <taxon>Arthropoda</taxon>
        <taxon>Chelicerata</taxon>
        <taxon>Arachnida</taxon>
        <taxon>Acari</taxon>
        <taxon>Parasitiformes</taxon>
        <taxon>Ixodida</taxon>
        <taxon>Ixodoidea</taxon>
        <taxon>Ixodidae</taxon>
        <taxon>Rhipicephalinae</taxon>
        <taxon>Rhipicephalus</taxon>
        <taxon>Rhipicephalus</taxon>
    </lineage>
</organism>
<proteinExistence type="predicted"/>
<dbReference type="InterPro" id="IPR008978">
    <property type="entry name" value="HSP20-like_chaperone"/>
</dbReference>
<keyword evidence="2" id="KW-1185">Reference proteome</keyword>
<dbReference type="GO" id="GO:0000493">
    <property type="term" value="P:box H/ACA snoRNP assembly"/>
    <property type="evidence" value="ECO:0007669"/>
    <property type="project" value="InterPro"/>
</dbReference>
<dbReference type="VEuPathDB" id="VectorBase:RSAN_047532"/>
<evidence type="ECO:0000313" key="1">
    <source>
        <dbReference type="EMBL" id="KAH7977021.1"/>
    </source>
</evidence>
<dbReference type="PANTHER" id="PTHR12967">
    <property type="entry name" value="PROTEIN SHQ1 HOMOLOG"/>
    <property type="match status" value="1"/>
</dbReference>
<dbReference type="GO" id="GO:0051082">
    <property type="term" value="F:unfolded protein binding"/>
    <property type="evidence" value="ECO:0007669"/>
    <property type="project" value="TreeGrafter"/>
</dbReference>
<dbReference type="GO" id="GO:0005737">
    <property type="term" value="C:cytoplasm"/>
    <property type="evidence" value="ECO:0007669"/>
    <property type="project" value="TreeGrafter"/>
</dbReference>
<comment type="caution">
    <text evidence="1">The sequence shown here is derived from an EMBL/GenBank/DDBJ whole genome shotgun (WGS) entry which is preliminary data.</text>
</comment>
<evidence type="ECO:0000313" key="2">
    <source>
        <dbReference type="Proteomes" id="UP000821837"/>
    </source>
</evidence>
<dbReference type="PANTHER" id="PTHR12967:SF0">
    <property type="entry name" value="PROTEIN SHQ1 HOMOLOG"/>
    <property type="match status" value="1"/>
</dbReference>
<gene>
    <name evidence="1" type="ORF">HPB52_023132</name>
</gene>
<reference evidence="1" key="1">
    <citation type="journal article" date="2020" name="Cell">
        <title>Large-Scale Comparative Analyses of Tick Genomes Elucidate Their Genetic Diversity and Vector Capacities.</title>
        <authorList>
            <consortium name="Tick Genome and Microbiome Consortium (TIGMIC)"/>
            <person name="Jia N."/>
            <person name="Wang J."/>
            <person name="Shi W."/>
            <person name="Du L."/>
            <person name="Sun Y."/>
            <person name="Zhan W."/>
            <person name="Jiang J.F."/>
            <person name="Wang Q."/>
            <person name="Zhang B."/>
            <person name="Ji P."/>
            <person name="Bell-Sakyi L."/>
            <person name="Cui X.M."/>
            <person name="Yuan T.T."/>
            <person name="Jiang B.G."/>
            <person name="Yang W.F."/>
            <person name="Lam T.T."/>
            <person name="Chang Q.C."/>
            <person name="Ding S.J."/>
            <person name="Wang X.J."/>
            <person name="Zhu J.G."/>
            <person name="Ruan X.D."/>
            <person name="Zhao L."/>
            <person name="Wei J.T."/>
            <person name="Ye R.Z."/>
            <person name="Que T.C."/>
            <person name="Du C.H."/>
            <person name="Zhou Y.H."/>
            <person name="Cheng J.X."/>
            <person name="Dai P.F."/>
            <person name="Guo W.B."/>
            <person name="Han X.H."/>
            <person name="Huang E.J."/>
            <person name="Li L.F."/>
            <person name="Wei W."/>
            <person name="Gao Y.C."/>
            <person name="Liu J.Z."/>
            <person name="Shao H.Z."/>
            <person name="Wang X."/>
            <person name="Wang C.C."/>
            <person name="Yang T.C."/>
            <person name="Huo Q.B."/>
            <person name="Li W."/>
            <person name="Chen H.Y."/>
            <person name="Chen S.E."/>
            <person name="Zhou L.G."/>
            <person name="Ni X.B."/>
            <person name="Tian J.H."/>
            <person name="Sheng Y."/>
            <person name="Liu T."/>
            <person name="Pan Y.S."/>
            <person name="Xia L.Y."/>
            <person name="Li J."/>
            <person name="Zhao F."/>
            <person name="Cao W.C."/>
        </authorList>
    </citation>
    <scope>NUCLEOTIDE SEQUENCE</scope>
    <source>
        <strain evidence="1">Rsan-2018</strain>
    </source>
</reference>
<dbReference type="Proteomes" id="UP000821837">
    <property type="component" value="Chromosome 10"/>
</dbReference>
<dbReference type="InterPro" id="IPR039742">
    <property type="entry name" value="Shq1"/>
</dbReference>